<feature type="transmembrane region" description="Helical" evidence="5">
    <location>
        <begin position="171"/>
        <end position="194"/>
    </location>
</feature>
<keyword evidence="3 5" id="KW-1133">Transmembrane helix</keyword>
<protein>
    <submittedName>
        <fullName evidence="6">MBOAT family O-acyltransferase</fullName>
        <ecNumber evidence="6">2.3.-.-</ecNumber>
    </submittedName>
</protein>
<organism evidence="6 7">
    <name type="scientific">Glaciecola siphonariae</name>
    <dbReference type="NCBI Taxonomy" id="521012"/>
    <lineage>
        <taxon>Bacteria</taxon>
        <taxon>Pseudomonadati</taxon>
        <taxon>Pseudomonadota</taxon>
        <taxon>Gammaproteobacteria</taxon>
        <taxon>Alteromonadales</taxon>
        <taxon>Alteromonadaceae</taxon>
        <taxon>Glaciecola</taxon>
    </lineage>
</organism>
<dbReference type="RefSeq" id="WP_382407536.1">
    <property type="nucleotide sequence ID" value="NZ_JBHSGU010000002.1"/>
</dbReference>
<feature type="transmembrane region" description="Helical" evidence="5">
    <location>
        <begin position="269"/>
        <end position="288"/>
    </location>
</feature>
<name>A0ABV9LUS5_9ALTE</name>
<keyword evidence="4 5" id="KW-0472">Membrane</keyword>
<reference evidence="7" key="1">
    <citation type="journal article" date="2019" name="Int. J. Syst. Evol. Microbiol.">
        <title>The Global Catalogue of Microorganisms (GCM) 10K type strain sequencing project: providing services to taxonomists for standard genome sequencing and annotation.</title>
        <authorList>
            <consortium name="The Broad Institute Genomics Platform"/>
            <consortium name="The Broad Institute Genome Sequencing Center for Infectious Disease"/>
            <person name="Wu L."/>
            <person name="Ma J."/>
        </authorList>
    </citation>
    <scope>NUCLEOTIDE SEQUENCE [LARGE SCALE GENOMIC DNA]</scope>
    <source>
        <strain evidence="7">KACC 12507</strain>
    </source>
</reference>
<proteinExistence type="predicted"/>
<evidence type="ECO:0000256" key="4">
    <source>
        <dbReference type="ARBA" id="ARBA00023136"/>
    </source>
</evidence>
<dbReference type="InterPro" id="IPR004299">
    <property type="entry name" value="MBOAT_fam"/>
</dbReference>
<feature type="transmembrane region" description="Helical" evidence="5">
    <location>
        <begin position="300"/>
        <end position="321"/>
    </location>
</feature>
<keyword evidence="2 5" id="KW-0812">Transmembrane</keyword>
<feature type="transmembrane region" description="Helical" evidence="5">
    <location>
        <begin position="131"/>
        <end position="151"/>
    </location>
</feature>
<feature type="transmembrane region" description="Helical" evidence="5">
    <location>
        <begin position="240"/>
        <end position="263"/>
    </location>
</feature>
<gene>
    <name evidence="6" type="ORF">ACFO4O_08880</name>
</gene>
<dbReference type="EMBL" id="JBHSGU010000002">
    <property type="protein sequence ID" value="MFC4700267.1"/>
    <property type="molecule type" value="Genomic_DNA"/>
</dbReference>
<sequence length="322" mass="36800">MLFIIQPLALYFALFCFTFSVFIFLLGGALRNEKLKTRLSYSILCLLFIPDFLPHFKDQPILFLGAAFYVIRQMMTVTEGIKKRKTVFDFLASLLLATFFFASLPSGPVYNGFDAWEQFKERKAASFKEGLYRITEGFAYLFAISGFVHVAMDYLNGLSLYSDNNFALMTYTLSSILLNAILSFGFLFSTFYGYSRMAEGSALLMGFSVPENFNKPHLSRDLADFWQRWHRSMAKFVVQYIYFPLLVSYKNARLAIIAAFLFMGIWHDFTLGFILWGLGHGIALSYAVPWLNKNCSSTVLVRIISLSYVLFLSSIAHGNFIL</sequence>
<dbReference type="PANTHER" id="PTHR13285:SF18">
    <property type="entry name" value="PROTEIN-CYSTEINE N-PALMITOYLTRANSFERASE RASP"/>
    <property type="match status" value="1"/>
</dbReference>
<feature type="transmembrane region" description="Helical" evidence="5">
    <location>
        <begin position="6"/>
        <end position="27"/>
    </location>
</feature>
<dbReference type="EC" id="2.3.-.-" evidence="6"/>
<dbReference type="InterPro" id="IPR051085">
    <property type="entry name" value="MB_O-acyltransferase"/>
</dbReference>
<dbReference type="GO" id="GO:0016746">
    <property type="term" value="F:acyltransferase activity"/>
    <property type="evidence" value="ECO:0007669"/>
    <property type="project" value="UniProtKB-KW"/>
</dbReference>
<evidence type="ECO:0000313" key="6">
    <source>
        <dbReference type="EMBL" id="MFC4700267.1"/>
    </source>
</evidence>
<evidence type="ECO:0000313" key="7">
    <source>
        <dbReference type="Proteomes" id="UP001595897"/>
    </source>
</evidence>
<comment type="caution">
    <text evidence="6">The sequence shown here is derived from an EMBL/GenBank/DDBJ whole genome shotgun (WGS) entry which is preliminary data.</text>
</comment>
<keyword evidence="6" id="KW-0808">Transferase</keyword>
<keyword evidence="6" id="KW-0012">Acyltransferase</keyword>
<feature type="transmembrane region" description="Helical" evidence="5">
    <location>
        <begin position="90"/>
        <end position="110"/>
    </location>
</feature>
<dbReference type="Proteomes" id="UP001595897">
    <property type="component" value="Unassembled WGS sequence"/>
</dbReference>
<evidence type="ECO:0000256" key="5">
    <source>
        <dbReference type="SAM" id="Phobius"/>
    </source>
</evidence>
<evidence type="ECO:0000256" key="1">
    <source>
        <dbReference type="ARBA" id="ARBA00004141"/>
    </source>
</evidence>
<dbReference type="PANTHER" id="PTHR13285">
    <property type="entry name" value="ACYLTRANSFERASE"/>
    <property type="match status" value="1"/>
</dbReference>
<feature type="transmembrane region" description="Helical" evidence="5">
    <location>
        <begin position="39"/>
        <end position="56"/>
    </location>
</feature>
<comment type="subcellular location">
    <subcellularLocation>
        <location evidence="1">Membrane</location>
        <topology evidence="1">Multi-pass membrane protein</topology>
    </subcellularLocation>
</comment>
<evidence type="ECO:0000256" key="2">
    <source>
        <dbReference type="ARBA" id="ARBA00022692"/>
    </source>
</evidence>
<keyword evidence="7" id="KW-1185">Reference proteome</keyword>
<evidence type="ECO:0000256" key="3">
    <source>
        <dbReference type="ARBA" id="ARBA00022989"/>
    </source>
</evidence>
<dbReference type="Pfam" id="PF03062">
    <property type="entry name" value="MBOAT"/>
    <property type="match status" value="1"/>
</dbReference>
<accession>A0ABV9LUS5</accession>